<dbReference type="Proteomes" id="UP001216638">
    <property type="component" value="Chromosome 3"/>
</dbReference>
<dbReference type="GO" id="GO:0005886">
    <property type="term" value="C:plasma membrane"/>
    <property type="evidence" value="ECO:0007669"/>
    <property type="project" value="InterPro"/>
</dbReference>
<evidence type="ECO:0000256" key="6">
    <source>
        <dbReference type="ARBA" id="ARBA00022958"/>
    </source>
</evidence>
<evidence type="ECO:0000256" key="2">
    <source>
        <dbReference type="ARBA" id="ARBA00009137"/>
    </source>
</evidence>
<dbReference type="InterPro" id="IPR051143">
    <property type="entry name" value="TrkH_K-transport"/>
</dbReference>
<feature type="transmembrane region" description="Helical" evidence="10">
    <location>
        <begin position="38"/>
        <end position="56"/>
    </location>
</feature>
<comment type="subcellular location">
    <subcellularLocation>
        <location evidence="1">Membrane</location>
        <topology evidence="1">Multi-pass membrane protein</topology>
    </subcellularLocation>
</comment>
<dbReference type="PANTHER" id="PTHR31064:SF30">
    <property type="entry name" value="HIGH-AFFINITY POTASSIUM TRANSPORT PROTEIN-RELATED"/>
    <property type="match status" value="1"/>
</dbReference>
<keyword evidence="4 10" id="KW-0633">Potassium transport</keyword>
<protein>
    <recommendedName>
        <fullName evidence="10">Potassium transport protein</fullName>
    </recommendedName>
</protein>
<feature type="compositionally biased region" description="Basic and acidic residues" evidence="11">
    <location>
        <begin position="170"/>
        <end position="179"/>
    </location>
</feature>
<evidence type="ECO:0000256" key="3">
    <source>
        <dbReference type="ARBA" id="ARBA00022448"/>
    </source>
</evidence>
<dbReference type="PANTHER" id="PTHR31064">
    <property type="entry name" value="POTASSIUM TRANSPORT PROTEIN DDB_G0292412-RELATED"/>
    <property type="match status" value="1"/>
</dbReference>
<evidence type="ECO:0000313" key="13">
    <source>
        <dbReference type="Proteomes" id="UP001216638"/>
    </source>
</evidence>
<feature type="transmembrane region" description="Helical" evidence="10">
    <location>
        <begin position="63"/>
        <end position="82"/>
    </location>
</feature>
<dbReference type="GO" id="GO:0140107">
    <property type="term" value="F:high-affinity potassium ion transmembrane transporter activity"/>
    <property type="evidence" value="ECO:0007669"/>
    <property type="project" value="TreeGrafter"/>
</dbReference>
<dbReference type="GO" id="GO:0030007">
    <property type="term" value="P:intracellular potassium ion homeostasis"/>
    <property type="evidence" value="ECO:0007669"/>
    <property type="project" value="UniProtKB-UniRule"/>
</dbReference>
<feature type="transmembrane region" description="Helical" evidence="10">
    <location>
        <begin position="781"/>
        <end position="798"/>
    </location>
</feature>
<dbReference type="AlphaFoldDB" id="A0AAF0DUE4"/>
<evidence type="ECO:0000256" key="10">
    <source>
        <dbReference type="PIRNR" id="PIRNR002450"/>
    </source>
</evidence>
<reference evidence="12" key="1">
    <citation type="submission" date="2023-03" db="EMBL/GenBank/DDBJ databases">
        <title>Mating type loci evolution in Malassezia.</title>
        <authorList>
            <person name="Coelho M.A."/>
        </authorList>
    </citation>
    <scope>NUCLEOTIDE SEQUENCE</scope>
    <source>
        <strain evidence="12">CBS 14135</strain>
    </source>
</reference>
<dbReference type="InterPro" id="IPR003445">
    <property type="entry name" value="Cat_transpt"/>
</dbReference>
<keyword evidence="8 10" id="KW-0406">Ion transport</keyword>
<evidence type="ECO:0000256" key="11">
    <source>
        <dbReference type="SAM" id="MobiDB-lite"/>
    </source>
</evidence>
<keyword evidence="6 10" id="KW-0630">Potassium</keyword>
<dbReference type="InterPro" id="IPR004773">
    <property type="entry name" value="K/Na_transp_Trk1/HKT1"/>
</dbReference>
<evidence type="ECO:0000256" key="7">
    <source>
        <dbReference type="ARBA" id="ARBA00022989"/>
    </source>
</evidence>
<keyword evidence="7 10" id="KW-1133">Transmembrane helix</keyword>
<evidence type="ECO:0000256" key="1">
    <source>
        <dbReference type="ARBA" id="ARBA00004141"/>
    </source>
</evidence>
<name>A0AAF0DUE4_9BASI</name>
<dbReference type="GO" id="GO:1990573">
    <property type="term" value="P:potassium ion import across plasma membrane"/>
    <property type="evidence" value="ECO:0007669"/>
    <property type="project" value="TreeGrafter"/>
</dbReference>
<dbReference type="PIRSF" id="PIRSF002450">
    <property type="entry name" value="K+_transpter_TRK"/>
    <property type="match status" value="1"/>
</dbReference>
<feature type="compositionally biased region" description="Basic and acidic residues" evidence="11">
    <location>
        <begin position="339"/>
        <end position="351"/>
    </location>
</feature>
<keyword evidence="5 10" id="KW-0812">Transmembrane</keyword>
<organism evidence="12 13">
    <name type="scientific">Malassezia brasiliensis</name>
    <dbReference type="NCBI Taxonomy" id="1821822"/>
    <lineage>
        <taxon>Eukaryota</taxon>
        <taxon>Fungi</taxon>
        <taxon>Dikarya</taxon>
        <taxon>Basidiomycota</taxon>
        <taxon>Ustilaginomycotina</taxon>
        <taxon>Malasseziomycetes</taxon>
        <taxon>Malasseziales</taxon>
        <taxon>Malasseziaceae</taxon>
        <taxon>Malassezia</taxon>
    </lineage>
</organism>
<feature type="region of interest" description="Disordered" evidence="11">
    <location>
        <begin position="908"/>
        <end position="971"/>
    </location>
</feature>
<accession>A0AAF0DUE4</accession>
<dbReference type="EMBL" id="CP119953">
    <property type="protein sequence ID" value="WFC95869.1"/>
    <property type="molecule type" value="Genomic_DNA"/>
</dbReference>
<feature type="region of interest" description="Disordered" evidence="11">
    <location>
        <begin position="260"/>
        <end position="395"/>
    </location>
</feature>
<feature type="compositionally biased region" description="Basic and acidic residues" evidence="11">
    <location>
        <begin position="365"/>
        <end position="376"/>
    </location>
</feature>
<feature type="compositionally biased region" description="Polar residues" evidence="11">
    <location>
        <begin position="932"/>
        <end position="957"/>
    </location>
</feature>
<feature type="compositionally biased region" description="Polar residues" evidence="11">
    <location>
        <begin position="381"/>
        <end position="395"/>
    </location>
</feature>
<evidence type="ECO:0000256" key="4">
    <source>
        <dbReference type="ARBA" id="ARBA00022538"/>
    </source>
</evidence>
<feature type="compositionally biased region" description="Polar residues" evidence="11">
    <location>
        <begin position="268"/>
        <end position="277"/>
    </location>
</feature>
<evidence type="ECO:0000256" key="8">
    <source>
        <dbReference type="ARBA" id="ARBA00023065"/>
    </source>
</evidence>
<feature type="transmembrane region" description="Helical" evidence="10">
    <location>
        <begin position="515"/>
        <end position="540"/>
    </location>
</feature>
<feature type="region of interest" description="Disordered" evidence="11">
    <location>
        <begin position="170"/>
        <end position="201"/>
    </location>
</feature>
<sequence>MGSDLDSDSEDEPQGALKRFQRGFRHFFMTYMNFYRAHMIWFILVTFVASGIIYGIRGNGNIAYIDCLFIAASGMTVTGLVTYPVSELTLAQQIVVFILMSIGNLVIDSVVIVLLRRHFFGKKFRTVFKRSASVRARMRDIENQEQEHHEEEMEWVRSFFGLRHIEHDVRDPQDAQIQKEKRKSAKAATEKSKGHGLTKRPKLHAGMVQRMDEPARQVNPTGQMTTMVANPEPLDFASPVIHGSNEPTMPSILQTSDVAADTHDEKQTPNIRISEPTSDAPDQGIRIVEPEPPSADRSIRIAEPAAESSEPSVRISEPRRDDVFSSSATSKPLPQRRRSTSDHDHPKEAKQMRRVHTVSFVEQTPEQKQEHEELRPKRAATLSSDNPFSSRSLSFGRTNTMQTRSDTVRAPHTALHRTMTRNKDKGLGGFPSPLEWAVSLLESFNVKHRLKVPRTSTMASAWPDRTSTIESSRGSVRLAPYLTFDATVTGNSHFHNLTQAQRNELGGVEYRAIDVLAWLIPTYWIAWVLLAIIITTPYMVSQSAQTYRSAIDDQPKPPHNAAWFWIFTVVSSITNTGMSLADASFQGALRNGYMMLIPAGILVLVGNTAYPVMLRFFIWLLSRCVHQESHLYESLRFLLDHPRRCFVYLFPRENTWFLFSLVIILTVVDWFFLMVLDLEMRHEWPSIGTWVFDALFQSIAVRSGGFQTFDILRLVPAEQMLQVFMMYLAVFPLTMAVRTTNVYEEGSLGVYDDERKKDESCVDDGHVVWGRFLSEQVRRQVAFDLWWLALALWIVLIVEKGKIGDHDKYPNLTVFTVLYEMVSAYGTVGLSCGAQTVNASLSGDFSVLSKLIVIAVMIRGRHRGLPSAIDRAIVLPSELHAYDKTHDAHLNVPNAGVASYPTAGSHIAWNGEEDAGQSTGVRTTFADDNGLQRVSSRPSVTPASTEVTPTPESTGATPTPVPSKPGSVHSM</sequence>
<evidence type="ECO:0000313" key="12">
    <source>
        <dbReference type="EMBL" id="WFC95869.1"/>
    </source>
</evidence>
<dbReference type="Pfam" id="PF02386">
    <property type="entry name" value="TrkH"/>
    <property type="match status" value="1"/>
</dbReference>
<keyword evidence="3 10" id="KW-0813">Transport</keyword>
<dbReference type="NCBIfam" id="TIGR00934">
    <property type="entry name" value="2a38euk"/>
    <property type="match status" value="1"/>
</dbReference>
<dbReference type="InterPro" id="IPR015958">
    <property type="entry name" value="Trk1_fungi"/>
</dbReference>
<feature type="transmembrane region" description="Helical" evidence="10">
    <location>
        <begin position="593"/>
        <end position="613"/>
    </location>
</feature>
<evidence type="ECO:0000256" key="9">
    <source>
        <dbReference type="ARBA" id="ARBA00023136"/>
    </source>
</evidence>
<keyword evidence="9 10" id="KW-0472">Membrane</keyword>
<feature type="transmembrane region" description="Helical" evidence="10">
    <location>
        <begin position="656"/>
        <end position="676"/>
    </location>
</feature>
<keyword evidence="13" id="KW-1185">Reference proteome</keyword>
<feature type="transmembrane region" description="Helical" evidence="10">
    <location>
        <begin position="560"/>
        <end position="581"/>
    </location>
</feature>
<feature type="transmembrane region" description="Helical" evidence="10">
    <location>
        <begin position="94"/>
        <end position="115"/>
    </location>
</feature>
<proteinExistence type="inferred from homology"/>
<comment type="similarity">
    <text evidence="2 10">Belongs to the TrkH potassium transport family.</text>
</comment>
<evidence type="ECO:0000256" key="5">
    <source>
        <dbReference type="ARBA" id="ARBA00022692"/>
    </source>
</evidence>
<gene>
    <name evidence="12" type="ORF">MBRA1_002523</name>
</gene>